<gene>
    <name evidence="5" type="primary">rpoY</name>
    <name evidence="6" type="ORF">GTO87_05320</name>
</gene>
<dbReference type="HAMAP" id="MF_01553">
    <property type="entry name" value="RNApol_bact_RpoY"/>
    <property type="match status" value="1"/>
</dbReference>
<comment type="similarity">
    <text evidence="5">Belongs to the RNA polymerase subunit epsilon family.</text>
</comment>
<sequence>MIFKVYYQPSMKINPRRENTRSLYLDADSEVSARRLVEENTSYNIEYIEQLDEKALAYEQESPDFKVTEFNAE</sequence>
<comment type="function">
    <text evidence="5">A non-essential component of RNA polymerase (RNAP).</text>
</comment>
<name>A0A7H9ELC2_9LACO</name>
<dbReference type="GO" id="GO:0003899">
    <property type="term" value="F:DNA-directed RNA polymerase activity"/>
    <property type="evidence" value="ECO:0007669"/>
    <property type="project" value="UniProtKB-UniRule"/>
</dbReference>
<accession>A0A7H9ELC2</accession>
<comment type="subunit">
    <text evidence="5">RNAP is composed of a core of 2 alpha, a beta and a beta' subunit. The core is associated with a delta subunit, and at least one of epsilon or omega. When a sigma factor is associated with the core the holoenzyme is formed, which can initiate transcription.</text>
</comment>
<dbReference type="RefSeq" id="WP_009551844.1">
    <property type="nucleotide sequence ID" value="NZ_CALVCX010000042.1"/>
</dbReference>
<evidence type="ECO:0000313" key="6">
    <source>
        <dbReference type="EMBL" id="QLL78072.1"/>
    </source>
</evidence>
<dbReference type="Gene3D" id="3.10.20.730">
    <property type="entry name" value="RNAP, epsilon subunit-like"/>
    <property type="match status" value="1"/>
</dbReference>
<evidence type="ECO:0000256" key="2">
    <source>
        <dbReference type="ARBA" id="ARBA00022679"/>
    </source>
</evidence>
<dbReference type="NCBIfam" id="NF010188">
    <property type="entry name" value="PRK13667.1"/>
    <property type="match status" value="1"/>
</dbReference>
<dbReference type="GO" id="GO:0006351">
    <property type="term" value="P:DNA-templated transcription"/>
    <property type="evidence" value="ECO:0007669"/>
    <property type="project" value="UniProtKB-UniRule"/>
</dbReference>
<keyword evidence="1 5" id="KW-0240">DNA-directed RNA polymerase</keyword>
<dbReference type="Proteomes" id="UP000510886">
    <property type="component" value="Chromosome"/>
</dbReference>
<evidence type="ECO:0000256" key="4">
    <source>
        <dbReference type="ARBA" id="ARBA00023163"/>
    </source>
</evidence>
<dbReference type="AlphaFoldDB" id="A0A7H9ELC2"/>
<evidence type="ECO:0000313" key="7">
    <source>
        <dbReference type="Proteomes" id="UP000510886"/>
    </source>
</evidence>
<reference evidence="6 7" key="1">
    <citation type="submission" date="2020-01" db="EMBL/GenBank/DDBJ databases">
        <title>Complete and circular genome sequences of six lactobacillus isolates from horses.</title>
        <authorList>
            <person name="Hassan H.M."/>
        </authorList>
    </citation>
    <scope>NUCLEOTIDE SEQUENCE [LARGE SCALE GENOMIC DNA]</scope>
    <source>
        <strain evidence="6 7">1A</strain>
    </source>
</reference>
<comment type="catalytic activity">
    <reaction evidence="5">
        <text>RNA(n) + a ribonucleoside 5'-triphosphate = RNA(n+1) + diphosphate</text>
        <dbReference type="Rhea" id="RHEA:21248"/>
        <dbReference type="Rhea" id="RHEA-COMP:14527"/>
        <dbReference type="Rhea" id="RHEA-COMP:17342"/>
        <dbReference type="ChEBI" id="CHEBI:33019"/>
        <dbReference type="ChEBI" id="CHEBI:61557"/>
        <dbReference type="ChEBI" id="CHEBI:140395"/>
        <dbReference type="EC" id="2.7.7.6"/>
    </reaction>
</comment>
<keyword evidence="3 5" id="KW-0548">Nucleotidyltransferase</keyword>
<dbReference type="GO" id="GO:0003677">
    <property type="term" value="F:DNA binding"/>
    <property type="evidence" value="ECO:0007669"/>
    <property type="project" value="UniProtKB-UniRule"/>
</dbReference>
<dbReference type="EC" id="2.7.7.6" evidence="5"/>
<organism evidence="6 7">
    <name type="scientific">Ligilactobacillus saerimneri</name>
    <dbReference type="NCBI Taxonomy" id="228229"/>
    <lineage>
        <taxon>Bacteria</taxon>
        <taxon>Bacillati</taxon>
        <taxon>Bacillota</taxon>
        <taxon>Bacilli</taxon>
        <taxon>Lactobacillales</taxon>
        <taxon>Lactobacillaceae</taxon>
        <taxon>Ligilactobacillus</taxon>
    </lineage>
</organism>
<keyword evidence="2 5" id="KW-0808">Transferase</keyword>
<dbReference type="KEGG" id="lsw:GTO87_05320"/>
<proteinExistence type="inferred from homology"/>
<dbReference type="GO" id="GO:0000428">
    <property type="term" value="C:DNA-directed RNA polymerase complex"/>
    <property type="evidence" value="ECO:0007669"/>
    <property type="project" value="UniProtKB-KW"/>
</dbReference>
<evidence type="ECO:0000256" key="3">
    <source>
        <dbReference type="ARBA" id="ARBA00022695"/>
    </source>
</evidence>
<dbReference type="Pfam" id="PF07288">
    <property type="entry name" value="RpoY"/>
    <property type="match status" value="1"/>
</dbReference>
<keyword evidence="4 5" id="KW-0804">Transcription</keyword>
<dbReference type="InterPro" id="IPR009907">
    <property type="entry name" value="RpoY"/>
</dbReference>
<protein>
    <recommendedName>
        <fullName evidence="5">DNA-directed RNA polymerase subunit epsilon</fullName>
        <shortName evidence="5">RNAP epsilon subunit</shortName>
        <ecNumber evidence="5">2.7.7.6</ecNumber>
    </recommendedName>
    <alternativeName>
        <fullName evidence="5">RNA polymerase epsilon subunit</fullName>
    </alternativeName>
    <alternativeName>
        <fullName evidence="5">Transcriptase subunit epsilon</fullName>
    </alternativeName>
</protein>
<dbReference type="EMBL" id="CP047418">
    <property type="protein sequence ID" value="QLL78072.1"/>
    <property type="molecule type" value="Genomic_DNA"/>
</dbReference>
<evidence type="ECO:0000256" key="1">
    <source>
        <dbReference type="ARBA" id="ARBA00022478"/>
    </source>
</evidence>
<evidence type="ECO:0000256" key="5">
    <source>
        <dbReference type="HAMAP-Rule" id="MF_01553"/>
    </source>
</evidence>